<evidence type="ECO:0000313" key="2">
    <source>
        <dbReference type="Proteomes" id="UP001597010"/>
    </source>
</evidence>
<evidence type="ECO:0000313" key="1">
    <source>
        <dbReference type="EMBL" id="MFD0794135.1"/>
    </source>
</evidence>
<sequence>MIYSYGIYFEDKYLLLAYQMKDNKYIIRRTLSQERFEVLWTKRKNGEATLKDLTEMDEIINRDAGVRQFVLEEMAAEQNSLDDDNGLSQIAPQLKVPATNIFKRIKAIFGRLFILSPQAKIISFPNVY</sequence>
<gene>
    <name evidence="1" type="ORF">ACFQZX_10940</name>
</gene>
<dbReference type="EMBL" id="JBHTHZ010000005">
    <property type="protein sequence ID" value="MFD0794135.1"/>
    <property type="molecule type" value="Genomic_DNA"/>
</dbReference>
<comment type="caution">
    <text evidence="1">The sequence shown here is derived from an EMBL/GenBank/DDBJ whole genome shotgun (WGS) entry which is preliminary data.</text>
</comment>
<proteinExistence type="predicted"/>
<reference evidence="2" key="1">
    <citation type="journal article" date="2019" name="Int. J. Syst. Evol. Microbiol.">
        <title>The Global Catalogue of Microorganisms (GCM) 10K type strain sequencing project: providing services to taxonomists for standard genome sequencing and annotation.</title>
        <authorList>
            <consortium name="The Broad Institute Genomics Platform"/>
            <consortium name="The Broad Institute Genome Sequencing Center for Infectious Disease"/>
            <person name="Wu L."/>
            <person name="Ma J."/>
        </authorList>
    </citation>
    <scope>NUCLEOTIDE SEQUENCE [LARGE SCALE GENOMIC DNA]</scope>
    <source>
        <strain evidence="2">CCUG 61484</strain>
    </source>
</reference>
<protein>
    <submittedName>
        <fullName evidence="1">Uncharacterized protein</fullName>
    </submittedName>
</protein>
<name>A0ABW3ATF9_9SPHI</name>
<accession>A0ABW3ATF9</accession>
<keyword evidence="2" id="KW-1185">Reference proteome</keyword>
<organism evidence="1 2">
    <name type="scientific">Mucilaginibacter litoreus</name>
    <dbReference type="NCBI Taxonomy" id="1048221"/>
    <lineage>
        <taxon>Bacteria</taxon>
        <taxon>Pseudomonadati</taxon>
        <taxon>Bacteroidota</taxon>
        <taxon>Sphingobacteriia</taxon>
        <taxon>Sphingobacteriales</taxon>
        <taxon>Sphingobacteriaceae</taxon>
        <taxon>Mucilaginibacter</taxon>
    </lineage>
</organism>
<dbReference type="Proteomes" id="UP001597010">
    <property type="component" value="Unassembled WGS sequence"/>
</dbReference>